<evidence type="ECO:0000313" key="8">
    <source>
        <dbReference type="EMBL" id="EDO47716.1"/>
    </source>
</evidence>
<dbReference type="Gene3D" id="3.30.40.10">
    <property type="entry name" value="Zinc/RING finger domain, C3HC4 (zinc finger)"/>
    <property type="match status" value="1"/>
</dbReference>
<dbReference type="InParanoid" id="A7RLM3"/>
<dbReference type="GO" id="GO:0061659">
    <property type="term" value="F:ubiquitin-like protein ligase activity"/>
    <property type="evidence" value="ECO:0000318"/>
    <property type="project" value="GO_Central"/>
</dbReference>
<sequence length="264" mass="30305">MASVEVDKLSEHLLKCPICLETYRTPKVLPCLHTFCQHCLKGMIQSGENIIVCPTCRCEVCVPKEGVSALSTNFFINNMLDFLSVALSNSKPIFCTNCEDRNTASSRCIECMEFLCEQCVAAHKRTKLTKEHEILALNELQGQPEVQDKLHRPLVCSVHDNEVLKYFCETCDEPVCRECLIIDHREHRYGYLKDVDKKHRSEVGVLVMSTKKKLARLKEAIDKVTDTRKRLDCKAEEIRQEVMRHTQRCIEMIVLEVVVLETTC</sequence>
<accession>A7RLM3</accession>
<dbReference type="Gene3D" id="4.10.830.40">
    <property type="match status" value="1"/>
</dbReference>
<evidence type="ECO:0000256" key="3">
    <source>
        <dbReference type="ARBA" id="ARBA00022833"/>
    </source>
</evidence>
<dbReference type="PROSITE" id="PS00518">
    <property type="entry name" value="ZF_RING_1"/>
    <property type="match status" value="1"/>
</dbReference>
<dbReference type="SUPFAM" id="SSF57850">
    <property type="entry name" value="RING/U-box"/>
    <property type="match status" value="1"/>
</dbReference>
<dbReference type="InterPro" id="IPR017907">
    <property type="entry name" value="Znf_RING_CS"/>
</dbReference>
<evidence type="ECO:0000259" key="6">
    <source>
        <dbReference type="PROSITE" id="PS50089"/>
    </source>
</evidence>
<dbReference type="PROSITE" id="PS50119">
    <property type="entry name" value="ZF_BBOX"/>
    <property type="match status" value="2"/>
</dbReference>
<reference evidence="8 9" key="1">
    <citation type="journal article" date="2007" name="Science">
        <title>Sea anemone genome reveals ancestral eumetazoan gene repertoire and genomic organization.</title>
        <authorList>
            <person name="Putnam N.H."/>
            <person name="Srivastava M."/>
            <person name="Hellsten U."/>
            <person name="Dirks B."/>
            <person name="Chapman J."/>
            <person name="Salamov A."/>
            <person name="Terry A."/>
            <person name="Shapiro H."/>
            <person name="Lindquist E."/>
            <person name="Kapitonov V.V."/>
            <person name="Jurka J."/>
            <person name="Genikhovich G."/>
            <person name="Grigoriev I.V."/>
            <person name="Lucas S.M."/>
            <person name="Steele R.E."/>
            <person name="Finnerty J.R."/>
            <person name="Technau U."/>
            <person name="Martindale M.Q."/>
            <person name="Rokhsar D.S."/>
        </authorList>
    </citation>
    <scope>NUCLEOTIDE SEQUENCE [LARGE SCALE GENOMIC DNA]</scope>
    <source>
        <strain evidence="9">CH2 X CH6</strain>
    </source>
</reference>
<dbReference type="Pfam" id="PF13445">
    <property type="entry name" value="zf-RING_UBOX"/>
    <property type="match status" value="1"/>
</dbReference>
<dbReference type="AlphaFoldDB" id="A7RLM3"/>
<dbReference type="InterPro" id="IPR013083">
    <property type="entry name" value="Znf_RING/FYVE/PHD"/>
</dbReference>
<feature type="domain" description="RING-type" evidence="6">
    <location>
        <begin position="16"/>
        <end position="57"/>
    </location>
</feature>
<dbReference type="PANTHER" id="PTHR25462:SF303">
    <property type="entry name" value="E3 UBIQUITIN-PROTEIN LIGASE TRIM71"/>
    <property type="match status" value="1"/>
</dbReference>
<keyword evidence="5" id="KW-0175">Coiled coil</keyword>
<dbReference type="InterPro" id="IPR047153">
    <property type="entry name" value="TRIM45/56/19-like"/>
</dbReference>
<dbReference type="InterPro" id="IPR000315">
    <property type="entry name" value="Znf_B-box"/>
</dbReference>
<dbReference type="Pfam" id="PF22586">
    <property type="entry name" value="ANCHR-like_BBOX"/>
    <property type="match status" value="1"/>
</dbReference>
<dbReference type="Pfam" id="PF00643">
    <property type="entry name" value="zf-B_box"/>
    <property type="match status" value="1"/>
</dbReference>
<dbReference type="OMA" id="NCTEIHR"/>
<protein>
    <submittedName>
        <fullName evidence="8">Uncharacterized protein</fullName>
    </submittedName>
</protein>
<dbReference type="SMART" id="SM00184">
    <property type="entry name" value="RING"/>
    <property type="match status" value="1"/>
</dbReference>
<feature type="coiled-coil region" evidence="5">
    <location>
        <begin position="207"/>
        <end position="248"/>
    </location>
</feature>
<keyword evidence="9" id="KW-1185">Reference proteome</keyword>
<dbReference type="InterPro" id="IPR001841">
    <property type="entry name" value="Znf_RING"/>
</dbReference>
<evidence type="ECO:0000256" key="2">
    <source>
        <dbReference type="ARBA" id="ARBA00022771"/>
    </source>
</evidence>
<evidence type="ECO:0000256" key="5">
    <source>
        <dbReference type="SAM" id="Coils"/>
    </source>
</evidence>
<evidence type="ECO:0000313" key="9">
    <source>
        <dbReference type="Proteomes" id="UP000001593"/>
    </source>
</evidence>
<dbReference type="Proteomes" id="UP000001593">
    <property type="component" value="Unassembled WGS sequence"/>
</dbReference>
<dbReference type="InterPro" id="IPR027370">
    <property type="entry name" value="Znf-RING_euk"/>
</dbReference>
<gene>
    <name evidence="8" type="ORF">NEMVEDRAFT_v1g198899</name>
</gene>
<dbReference type="GO" id="GO:0008270">
    <property type="term" value="F:zinc ion binding"/>
    <property type="evidence" value="ECO:0007669"/>
    <property type="project" value="UniProtKB-KW"/>
</dbReference>
<feature type="domain" description="B box-type" evidence="7">
    <location>
        <begin position="151"/>
        <end position="192"/>
    </location>
</feature>
<keyword evidence="1" id="KW-0479">Metal-binding</keyword>
<keyword evidence="2 4" id="KW-0863">Zinc-finger</keyword>
<dbReference type="Gene3D" id="3.30.160.60">
    <property type="entry name" value="Classic Zinc Finger"/>
    <property type="match status" value="1"/>
</dbReference>
<feature type="domain" description="B box-type" evidence="7">
    <location>
        <begin position="90"/>
        <end position="137"/>
    </location>
</feature>
<dbReference type="eggNOG" id="KOG2177">
    <property type="taxonomic scope" value="Eukaryota"/>
</dbReference>
<dbReference type="EMBL" id="DS469518">
    <property type="protein sequence ID" value="EDO47716.1"/>
    <property type="molecule type" value="Genomic_DNA"/>
</dbReference>
<keyword evidence="3" id="KW-0862">Zinc</keyword>
<dbReference type="FunFam" id="3.30.40.10:FF:000623">
    <property type="entry name" value="Uncharacterized protein, isoform A"/>
    <property type="match status" value="1"/>
</dbReference>
<dbReference type="PROSITE" id="PS50089">
    <property type="entry name" value="ZF_RING_2"/>
    <property type="match status" value="1"/>
</dbReference>
<dbReference type="SMART" id="SM00336">
    <property type="entry name" value="BBOX"/>
    <property type="match status" value="2"/>
</dbReference>
<organism evidence="8 9">
    <name type="scientific">Nematostella vectensis</name>
    <name type="common">Starlet sea anemone</name>
    <dbReference type="NCBI Taxonomy" id="45351"/>
    <lineage>
        <taxon>Eukaryota</taxon>
        <taxon>Metazoa</taxon>
        <taxon>Cnidaria</taxon>
        <taxon>Anthozoa</taxon>
        <taxon>Hexacorallia</taxon>
        <taxon>Actiniaria</taxon>
        <taxon>Edwardsiidae</taxon>
        <taxon>Nematostella</taxon>
    </lineage>
</organism>
<proteinExistence type="predicted"/>
<dbReference type="PhylomeDB" id="A7RLM3"/>
<dbReference type="SUPFAM" id="SSF57845">
    <property type="entry name" value="B-box zinc-binding domain"/>
    <property type="match status" value="1"/>
</dbReference>
<name>A7RLM3_NEMVE</name>
<dbReference type="PANTHER" id="PTHR25462">
    <property type="entry name" value="BONUS, ISOFORM C-RELATED"/>
    <property type="match status" value="1"/>
</dbReference>
<evidence type="ECO:0000259" key="7">
    <source>
        <dbReference type="PROSITE" id="PS50119"/>
    </source>
</evidence>
<dbReference type="HOGENOM" id="CLU_013137_14_2_1"/>
<evidence type="ECO:0000256" key="1">
    <source>
        <dbReference type="ARBA" id="ARBA00022723"/>
    </source>
</evidence>
<evidence type="ECO:0000256" key="4">
    <source>
        <dbReference type="PROSITE-ProRule" id="PRU00024"/>
    </source>
</evidence>